<keyword evidence="5" id="KW-0460">Magnesium</keyword>
<dbReference type="GO" id="GO:0005634">
    <property type="term" value="C:nucleus"/>
    <property type="evidence" value="ECO:0007669"/>
    <property type="project" value="TreeGrafter"/>
</dbReference>
<evidence type="ECO:0000259" key="8">
    <source>
        <dbReference type="Pfam" id="PF02879"/>
    </source>
</evidence>
<dbReference type="EMBL" id="OU594948">
    <property type="protein sequence ID" value="CAG9292556.1"/>
    <property type="molecule type" value="Genomic_DNA"/>
</dbReference>
<evidence type="ECO:0000256" key="3">
    <source>
        <dbReference type="ARBA" id="ARBA00022553"/>
    </source>
</evidence>
<evidence type="ECO:0000256" key="5">
    <source>
        <dbReference type="ARBA" id="ARBA00022842"/>
    </source>
</evidence>
<gene>
    <name evidence="10" type="ORF">PTTT1_LOCUS49140</name>
</gene>
<sequence>MHVRSSVVERALAWSRLDPNETTARYVDHLRSQSTTVTPPGGTIHAHDPAAALAELNKLFPETGERIAFGTAGLRSAMKPGPLGMNDLVVVQTAQGLARYCRAQAELTEEDVANNNNNRKLCAVVGYDHRANPSLQLSSLSFALLTALVFRHAGWECFLMDGFVATPLVPFALSQISNAVVGIMITASHNPKQDAGYKVYWNDGCQIRPPVDAGIAHAILQELQPWMDYRRELATQRATLTNDPCLGLSDAARTQGMIRAYLASIQASGLVTAQGALIVDDSVSWKRPPPKFCYTAMHGVGLAFVRQSFDAFGLPEFLSVPSQQEPDPAFPTVPFPNPEEAGALDLAKAFAEEQGCRIVLANDPDADRLAVAEQQDNGSWTVFTGDQIGVLLGHWLWSRLGPVSDKPIAMCASTVSSRMLAEIAAREGFYFEDTLTGFKWIGSRAAELHRSGSYRTIFCYEEAIGFCCGDLIFDKDGVTAAAVFAELALDSYRNGRTLAEHMQTLYDKYGEFVSNNGYFILDDPTVVPAIMDRITNHGAFETLDSVGTYAIDSIRYLGEPSYDSTTPDRKPTLPTSQSSPMLTIRLVNGCVAQFRASGTEPKFKYYIELKGAPGVDRKVVEAELRTVSSVLLQELLQPSKFGLKQP</sequence>
<dbReference type="InterPro" id="IPR016055">
    <property type="entry name" value="A-D-PHexomutase_a/b/a-I/II/III"/>
</dbReference>
<protein>
    <recommendedName>
        <fullName evidence="11">Phosphoglucomutase</fullName>
    </recommendedName>
</protein>
<dbReference type="Pfam" id="PF02879">
    <property type="entry name" value="PGM_PMM_II"/>
    <property type="match status" value="1"/>
</dbReference>
<keyword evidence="4" id="KW-0479">Metal-binding</keyword>
<evidence type="ECO:0000256" key="2">
    <source>
        <dbReference type="ARBA" id="ARBA00010231"/>
    </source>
</evidence>
<evidence type="ECO:0000256" key="6">
    <source>
        <dbReference type="ARBA" id="ARBA00023235"/>
    </source>
</evidence>
<proteinExistence type="inferred from homology"/>
<evidence type="ECO:0000259" key="9">
    <source>
        <dbReference type="Pfam" id="PF02880"/>
    </source>
</evidence>
<dbReference type="InterPro" id="IPR036900">
    <property type="entry name" value="A-D-PHexomutase_C_sf"/>
</dbReference>
<accession>A0A8J9T607</accession>
<feature type="domain" description="Alpha-D-phosphohexomutase alpha/beta/alpha" evidence="9">
    <location>
        <begin position="384"/>
        <end position="509"/>
    </location>
</feature>
<evidence type="ECO:0000259" key="7">
    <source>
        <dbReference type="Pfam" id="PF02878"/>
    </source>
</evidence>
<dbReference type="GO" id="GO:0005975">
    <property type="term" value="P:carbohydrate metabolic process"/>
    <property type="evidence" value="ECO:0007669"/>
    <property type="project" value="InterPro"/>
</dbReference>
<dbReference type="InterPro" id="IPR016066">
    <property type="entry name" value="A-D-PHexomutase_CS"/>
</dbReference>
<dbReference type="PANTHER" id="PTHR45745">
    <property type="entry name" value="PHOSPHOMANNOMUTASE 45A"/>
    <property type="match status" value="1"/>
</dbReference>
<dbReference type="Pfam" id="PF02878">
    <property type="entry name" value="PGM_PMM_I"/>
    <property type="match status" value="1"/>
</dbReference>
<organism evidence="10">
    <name type="scientific">Phaeodactylum tricornutum</name>
    <name type="common">Diatom</name>
    <dbReference type="NCBI Taxonomy" id="2850"/>
    <lineage>
        <taxon>Eukaryota</taxon>
        <taxon>Sar</taxon>
        <taxon>Stramenopiles</taxon>
        <taxon>Ochrophyta</taxon>
        <taxon>Bacillariophyta</taxon>
        <taxon>Bacillariophyceae</taxon>
        <taxon>Bacillariophycidae</taxon>
        <taxon>Naviculales</taxon>
        <taxon>Phaeodactylaceae</taxon>
        <taxon>Phaeodactylum</taxon>
    </lineage>
</organism>
<evidence type="ECO:0000313" key="10">
    <source>
        <dbReference type="EMBL" id="CAG9292556.1"/>
    </source>
</evidence>
<dbReference type="InterPro" id="IPR005845">
    <property type="entry name" value="A-D-PHexomutase_a/b/a-II"/>
</dbReference>
<name>A0A8J9T607_PHATR</name>
<keyword evidence="6" id="KW-0413">Isomerase</keyword>
<dbReference type="GO" id="GO:0008973">
    <property type="term" value="F:phosphopentomutase activity"/>
    <property type="evidence" value="ECO:0007669"/>
    <property type="project" value="TreeGrafter"/>
</dbReference>
<dbReference type="PANTHER" id="PTHR45745:SF1">
    <property type="entry name" value="PHOSPHOGLUCOMUTASE 2B-RELATED"/>
    <property type="match status" value="1"/>
</dbReference>
<dbReference type="Proteomes" id="UP000836788">
    <property type="component" value="Chromosome 7"/>
</dbReference>
<dbReference type="Pfam" id="PF02880">
    <property type="entry name" value="PGM_PMM_III"/>
    <property type="match status" value="1"/>
</dbReference>
<evidence type="ECO:0000256" key="1">
    <source>
        <dbReference type="ARBA" id="ARBA00001946"/>
    </source>
</evidence>
<evidence type="ECO:0008006" key="11">
    <source>
        <dbReference type="Google" id="ProtNLM"/>
    </source>
</evidence>
<comment type="cofactor">
    <cofactor evidence="1">
        <name>Mg(2+)</name>
        <dbReference type="ChEBI" id="CHEBI:18420"/>
    </cofactor>
</comment>
<dbReference type="PROSITE" id="PS00710">
    <property type="entry name" value="PGM_PMM"/>
    <property type="match status" value="1"/>
</dbReference>
<dbReference type="AlphaFoldDB" id="A0A8J9T607"/>
<dbReference type="CDD" id="cd05799">
    <property type="entry name" value="PGM2"/>
    <property type="match status" value="1"/>
</dbReference>
<dbReference type="InterPro" id="IPR005844">
    <property type="entry name" value="A-D-PHexomutase_a/b/a-I"/>
</dbReference>
<dbReference type="GO" id="GO:0006166">
    <property type="term" value="P:purine ribonucleoside salvage"/>
    <property type="evidence" value="ECO:0007669"/>
    <property type="project" value="TreeGrafter"/>
</dbReference>
<dbReference type="GO" id="GO:0000287">
    <property type="term" value="F:magnesium ion binding"/>
    <property type="evidence" value="ECO:0007669"/>
    <property type="project" value="InterPro"/>
</dbReference>
<dbReference type="Gene3D" id="3.40.120.10">
    <property type="entry name" value="Alpha-D-Glucose-1,6-Bisphosphate, subunit A, domain 3"/>
    <property type="match status" value="3"/>
</dbReference>
<dbReference type="SUPFAM" id="SSF55957">
    <property type="entry name" value="Phosphoglucomutase, C-terminal domain"/>
    <property type="match status" value="1"/>
</dbReference>
<comment type="similarity">
    <text evidence="2">Belongs to the phosphohexose mutase family.</text>
</comment>
<reference evidence="10" key="1">
    <citation type="submission" date="2022-02" db="EMBL/GenBank/DDBJ databases">
        <authorList>
            <person name="Giguere J D."/>
        </authorList>
    </citation>
    <scope>NUCLEOTIDE SEQUENCE</scope>
    <source>
        <strain evidence="10">CCAP 1055/1</strain>
    </source>
</reference>
<dbReference type="SUPFAM" id="SSF53738">
    <property type="entry name" value="Phosphoglucomutase, first 3 domains"/>
    <property type="match status" value="3"/>
</dbReference>
<evidence type="ECO:0000256" key="4">
    <source>
        <dbReference type="ARBA" id="ARBA00022723"/>
    </source>
</evidence>
<feature type="domain" description="Alpha-D-phosphohexomutase alpha/beta/alpha" evidence="8">
    <location>
        <begin position="289"/>
        <end position="374"/>
    </location>
</feature>
<dbReference type="InterPro" id="IPR005846">
    <property type="entry name" value="A-D-PHexomutase_a/b/a-III"/>
</dbReference>
<keyword evidence="3" id="KW-0597">Phosphoprotein</keyword>
<feature type="domain" description="Alpha-D-phosphohexomutase alpha/beta/alpha" evidence="7">
    <location>
        <begin position="67"/>
        <end position="222"/>
    </location>
</feature>